<evidence type="ECO:0000313" key="4">
    <source>
        <dbReference type="EMBL" id="MFC0469977.1"/>
    </source>
</evidence>
<keyword evidence="2" id="KW-0677">Repeat</keyword>
<dbReference type="Pfam" id="PF12799">
    <property type="entry name" value="LRR_4"/>
    <property type="match status" value="1"/>
</dbReference>
<comment type="caution">
    <text evidence="4">The sequence shown here is derived from an EMBL/GenBank/DDBJ whole genome shotgun (WGS) entry which is preliminary data.</text>
</comment>
<dbReference type="Pfam" id="PF13855">
    <property type="entry name" value="LRR_8"/>
    <property type="match status" value="1"/>
</dbReference>
<keyword evidence="4" id="KW-0418">Kinase</keyword>
<dbReference type="Proteomes" id="UP001589838">
    <property type="component" value="Unassembled WGS sequence"/>
</dbReference>
<dbReference type="InterPro" id="IPR032675">
    <property type="entry name" value="LRR_dom_sf"/>
</dbReference>
<organism evidence="4 5">
    <name type="scientific">Halalkalibacter kiskunsagensis</name>
    <dbReference type="NCBI Taxonomy" id="1548599"/>
    <lineage>
        <taxon>Bacteria</taxon>
        <taxon>Bacillati</taxon>
        <taxon>Bacillota</taxon>
        <taxon>Bacilli</taxon>
        <taxon>Bacillales</taxon>
        <taxon>Bacillaceae</taxon>
        <taxon>Halalkalibacter</taxon>
    </lineage>
</organism>
<dbReference type="Gene3D" id="3.80.10.10">
    <property type="entry name" value="Ribonuclease Inhibitor"/>
    <property type="match status" value="1"/>
</dbReference>
<dbReference type="PANTHER" id="PTHR46652:SF3">
    <property type="entry name" value="LEUCINE-RICH REPEAT-CONTAINING PROTEIN 9"/>
    <property type="match status" value="1"/>
</dbReference>
<dbReference type="InterPro" id="IPR001611">
    <property type="entry name" value="Leu-rich_rpt"/>
</dbReference>
<dbReference type="RefSeq" id="WP_335962615.1">
    <property type="nucleotide sequence ID" value="NZ_JAXBLX010000031.1"/>
</dbReference>
<dbReference type="InterPro" id="IPR059177">
    <property type="entry name" value="GH29D-like_dom"/>
</dbReference>
<keyword evidence="5" id="KW-1185">Reference proteome</keyword>
<evidence type="ECO:0000259" key="3">
    <source>
        <dbReference type="Pfam" id="PF13290"/>
    </source>
</evidence>
<sequence length="893" mass="102100">MKSYILLPIIGVFAIWLASFFMLQADSADRYQIEDVQLKEAIYTKLQITSGEELNSKRLKEITSLNLSNEGITDVSGLEHFANLETLDLSGNQITDFEPLTHLKQLKELDLSFNQIESLDPLERMPTIVKLNMEGNRITSIQPLKKMASLLSLNMADNRIRTISTFSSLVYLQELTLRGNYVNDISALADLPDLRRLDARYNFITDLTPLANTPLLRERLLLEGNQLQSVQPIAHYYDAISETDLGELPFLIELSERGGLKDNAVSIELSFPVETEAVIHYTTDASTPDENSQIYEGPLELTESTVLSAVAISPTGELGPEVRETYLIKETPNLPIISLSTDPRNLFDDEIGIYVPGDHFNPVLERATSGNYAMTGHDWERPVKVEHFNESGDLVLSTNAGMRIHGGASRAYDQKSLRLYARNEYGNNTFNYSFFGEDKRHLYKRLLLRNSGNDYNSTLFRDAYLQSLVKDEINVETQNYKPVVVYINGEYWGIHNIRERFDQHYFERELGIHQDDLDLLEKDGEIDQGRNAHWNSVTAYIREHDLSEQEHYEQVAEWIDLDNFIDYNITEIFVRNTDWPGNNRVFYRNRIENEPWKHVLFDLDFGFGRFGGPDAYRHHTLQMATEAGQDSMPNPDWSTLVLRSLMENEDFQTDYINRSAHFLNTLFHPSRSVPMLEEMAAAIEPEMNHHIDRWQHPSSYEDWVTHLNRMKQFAIERPEFMFAHLADYFTLNGYGEVELDEDLQNDLTVNGYSLARDDLQAFHTFRFLTDVPLTFSHTDTIGRITSSNEEIVDVVDTDKLLLLAEGEATVELFDEENRSLGTMTMIVSHYEKDQLTVSAGERITLAGEGWLTSDEEVVSLEGSSAIALVPGTSLLTRKEGSDIIELITIQVTD</sequence>
<dbReference type="GO" id="GO:0016301">
    <property type="term" value="F:kinase activity"/>
    <property type="evidence" value="ECO:0007669"/>
    <property type="project" value="UniProtKB-KW"/>
</dbReference>
<gene>
    <name evidence="4" type="ORF">ACFFHM_05345</name>
</gene>
<dbReference type="Pfam" id="PF13290">
    <property type="entry name" value="CHB_HEX_C_1"/>
    <property type="match status" value="1"/>
</dbReference>
<evidence type="ECO:0000256" key="1">
    <source>
        <dbReference type="ARBA" id="ARBA00022614"/>
    </source>
</evidence>
<feature type="domain" description="GH29D-like beta-sandwich" evidence="3">
    <location>
        <begin position="259"/>
        <end position="317"/>
    </location>
</feature>
<keyword evidence="4" id="KW-0808">Transferase</keyword>
<dbReference type="InterPro" id="IPR050836">
    <property type="entry name" value="SDS22/Internalin_LRR"/>
</dbReference>
<reference evidence="4 5" key="1">
    <citation type="submission" date="2024-09" db="EMBL/GenBank/DDBJ databases">
        <authorList>
            <person name="Sun Q."/>
            <person name="Mori K."/>
        </authorList>
    </citation>
    <scope>NUCLEOTIDE SEQUENCE [LARGE SCALE GENOMIC DNA]</scope>
    <source>
        <strain evidence="4 5">NCAIM B.02610</strain>
    </source>
</reference>
<dbReference type="EMBL" id="JBHLUX010000015">
    <property type="protein sequence ID" value="MFC0469977.1"/>
    <property type="molecule type" value="Genomic_DNA"/>
</dbReference>
<dbReference type="SMART" id="SM00369">
    <property type="entry name" value="LRR_TYP"/>
    <property type="match status" value="4"/>
</dbReference>
<evidence type="ECO:0000256" key="2">
    <source>
        <dbReference type="ARBA" id="ARBA00022737"/>
    </source>
</evidence>
<dbReference type="InterPro" id="IPR014867">
    <property type="entry name" value="Spore_coat_CotH_CotH2/3/7"/>
</dbReference>
<dbReference type="PROSITE" id="PS51450">
    <property type="entry name" value="LRR"/>
    <property type="match status" value="5"/>
</dbReference>
<dbReference type="InterPro" id="IPR003591">
    <property type="entry name" value="Leu-rich_rpt_typical-subtyp"/>
</dbReference>
<evidence type="ECO:0000313" key="5">
    <source>
        <dbReference type="Proteomes" id="UP001589838"/>
    </source>
</evidence>
<dbReference type="PANTHER" id="PTHR46652">
    <property type="entry name" value="LEUCINE-RICH REPEAT AND IQ DOMAIN-CONTAINING PROTEIN 1-RELATED"/>
    <property type="match status" value="1"/>
</dbReference>
<protein>
    <submittedName>
        <fullName evidence="4">CotH kinase family protein</fullName>
    </submittedName>
</protein>
<name>A0ABV6K9J4_9BACI</name>
<dbReference type="SMART" id="SM00365">
    <property type="entry name" value="LRR_SD22"/>
    <property type="match status" value="5"/>
</dbReference>
<proteinExistence type="predicted"/>
<keyword evidence="1" id="KW-0433">Leucine-rich repeat</keyword>
<accession>A0ABV6K9J4</accession>
<dbReference type="SUPFAM" id="SSF52058">
    <property type="entry name" value="L domain-like"/>
    <property type="match status" value="1"/>
</dbReference>
<dbReference type="InterPro" id="IPR025875">
    <property type="entry name" value="Leu-rich_rpt_4"/>
</dbReference>
<dbReference type="Pfam" id="PF08757">
    <property type="entry name" value="CotH"/>
    <property type="match status" value="1"/>
</dbReference>